<dbReference type="RefSeq" id="WP_204914156.1">
    <property type="nucleotide sequence ID" value="NZ_JAFEUP010000001.1"/>
</dbReference>
<accession>A0ABS2I856</accession>
<protein>
    <submittedName>
        <fullName evidence="1">Uncharacterized protein</fullName>
    </submittedName>
</protein>
<name>A0ABS2I856_9GAMM</name>
<dbReference type="Proteomes" id="UP000717995">
    <property type="component" value="Unassembled WGS sequence"/>
</dbReference>
<sequence>MDNADKGWVWIREQARVVCFYRVIYGEKRERVLSVPYSEVMSRRQEIRECFTNDSNFKKLNRYFLSFESRNKEKLVEKKTFLSASQISAAMSQIEESIAELVKADQKCEKPENTHLAHEIWKAWTPIRQLISNASGWNIKEADSKKALSWGSVGKKEEGTNA</sequence>
<comment type="caution">
    <text evidence="1">The sequence shown here is derived from an EMBL/GenBank/DDBJ whole genome shotgun (WGS) entry which is preliminary data.</text>
</comment>
<dbReference type="EMBL" id="JAFEUP010000001">
    <property type="protein sequence ID" value="MBM7059334.1"/>
    <property type="molecule type" value="Genomic_DNA"/>
</dbReference>
<evidence type="ECO:0000313" key="2">
    <source>
        <dbReference type="Proteomes" id="UP000717995"/>
    </source>
</evidence>
<proteinExistence type="predicted"/>
<keyword evidence="2" id="KW-1185">Reference proteome</keyword>
<organism evidence="1 2">
    <name type="scientific">Zestomonas insulae</name>
    <dbReference type="NCBI Taxonomy" id="2809017"/>
    <lineage>
        <taxon>Bacteria</taxon>
        <taxon>Pseudomonadati</taxon>
        <taxon>Pseudomonadota</taxon>
        <taxon>Gammaproteobacteria</taxon>
        <taxon>Pseudomonadales</taxon>
        <taxon>Pseudomonadaceae</taxon>
        <taxon>Zestomonas</taxon>
    </lineage>
</organism>
<evidence type="ECO:0000313" key="1">
    <source>
        <dbReference type="EMBL" id="MBM7059334.1"/>
    </source>
</evidence>
<gene>
    <name evidence="1" type="ORF">JQX08_01305</name>
</gene>
<reference evidence="1 2" key="1">
    <citation type="submission" date="2021-02" db="EMBL/GenBank/DDBJ databases">
        <authorList>
            <person name="Lee D.-H."/>
        </authorList>
    </citation>
    <scope>NUCLEOTIDE SEQUENCE [LARGE SCALE GENOMIC DNA]</scope>
    <source>
        <strain evidence="1 2">UL073</strain>
    </source>
</reference>